<dbReference type="Proteomes" id="UP000075578">
    <property type="component" value="Unassembled WGS sequence"/>
</dbReference>
<organism evidence="1 2">
    <name type="scientific">Candidatus Methanofastidiosum methylothiophilum</name>
    <dbReference type="NCBI Taxonomy" id="1705564"/>
    <lineage>
        <taxon>Archaea</taxon>
        <taxon>Methanobacteriati</taxon>
        <taxon>Methanobacteriota</taxon>
        <taxon>Stenosarchaea group</taxon>
        <taxon>Candidatus Methanofastidiosia</taxon>
        <taxon>Candidatus Methanofastidiosales</taxon>
        <taxon>Candidatus Methanofastidiosaceae</taxon>
        <taxon>Candidatus Methanofastidiosum</taxon>
    </lineage>
</organism>
<name>A0A150J4W0_9EURY</name>
<proteinExistence type="predicted"/>
<reference evidence="1 2" key="1">
    <citation type="journal article" date="2016" name="ISME J.">
        <title>Chasing the elusive Euryarchaeota class WSA2: genomes reveal a uniquely fastidious methyl-reducing methanogen.</title>
        <authorList>
            <person name="Nobu M.K."/>
            <person name="Narihiro T."/>
            <person name="Kuroda K."/>
            <person name="Mei R."/>
            <person name="Liu W.T."/>
        </authorList>
    </citation>
    <scope>NUCLEOTIDE SEQUENCE [LARGE SCALE GENOMIC DNA]</scope>
    <source>
        <strain evidence="1">U1lsi0528_Bin089</strain>
    </source>
</reference>
<accession>A0A150J4W0</accession>
<protein>
    <submittedName>
        <fullName evidence="1">Uncharacterized protein</fullName>
    </submittedName>
</protein>
<comment type="caution">
    <text evidence="1">The sequence shown here is derived from an EMBL/GenBank/DDBJ whole genome shotgun (WGS) entry which is preliminary data.</text>
</comment>
<evidence type="ECO:0000313" key="1">
    <source>
        <dbReference type="EMBL" id="KYC52004.1"/>
    </source>
</evidence>
<dbReference type="EMBL" id="LNGD01000045">
    <property type="protein sequence ID" value="KYC52004.1"/>
    <property type="molecule type" value="Genomic_DNA"/>
</dbReference>
<gene>
    <name evidence="1" type="ORF">AMQ74_00909</name>
</gene>
<sequence>MKVEHYVFEPNKPDSFTDIYSTKILDNYVKLNLELKDKDGNLIDEGELHVQILSELYMPLVVKRFNPFEGKLSLTIGNEHISGCDAMFIIRFKSDRVLDTSKSIVDVEFLSE</sequence>
<evidence type="ECO:0000313" key="2">
    <source>
        <dbReference type="Proteomes" id="UP000075578"/>
    </source>
</evidence>
<dbReference type="AlphaFoldDB" id="A0A150J4W0"/>